<comment type="caution">
    <text evidence="2">The sequence shown here is derived from an EMBL/GenBank/DDBJ whole genome shotgun (WGS) entry which is preliminary data.</text>
</comment>
<evidence type="ECO:0000313" key="3">
    <source>
        <dbReference type="Proteomes" id="UP000287247"/>
    </source>
</evidence>
<proteinExistence type="predicted"/>
<accession>A0A401IJG9</accession>
<reference evidence="3" key="1">
    <citation type="submission" date="2017-05" db="EMBL/GenBank/DDBJ databases">
        <title>Physiological properties and genetic analysis related to exopolysaccharide production of fresh-water unicellular cyanobacterium Aphanothece sacrum, Suizenji Nori, that has been cultured as a food source in Japan.</title>
        <authorList>
            <person name="Kanesaki Y."/>
            <person name="Yoshikawa S."/>
            <person name="Ohki K."/>
        </authorList>
    </citation>
    <scope>NUCLEOTIDE SEQUENCE [LARGE SCALE GENOMIC DNA]</scope>
    <source>
        <strain evidence="3">FPU1</strain>
    </source>
</reference>
<evidence type="ECO:0000313" key="2">
    <source>
        <dbReference type="EMBL" id="GBF81442.1"/>
    </source>
</evidence>
<dbReference type="RefSeq" id="WP_124975485.1">
    <property type="nucleotide sequence ID" value="NZ_BDQK01000013.1"/>
</dbReference>
<keyword evidence="3" id="KW-1185">Reference proteome</keyword>
<name>A0A401IJG9_APHSA</name>
<dbReference type="InterPro" id="IPR053840">
    <property type="entry name" value="Hfq_1"/>
</dbReference>
<organism evidence="2 3">
    <name type="scientific">Aphanothece sacrum FPU1</name>
    <dbReference type="NCBI Taxonomy" id="1920663"/>
    <lineage>
        <taxon>Bacteria</taxon>
        <taxon>Bacillati</taxon>
        <taxon>Cyanobacteriota</taxon>
        <taxon>Cyanophyceae</taxon>
        <taxon>Oscillatoriophycideae</taxon>
        <taxon>Chroococcales</taxon>
        <taxon>Aphanothecaceae</taxon>
        <taxon>Aphanothece</taxon>
    </lineage>
</organism>
<dbReference type="OrthoDB" id="573534at2"/>
<feature type="domain" description="Hfq-related" evidence="1">
    <location>
        <begin position="8"/>
        <end position="68"/>
    </location>
</feature>
<protein>
    <recommendedName>
        <fullName evidence="1">Hfq-related domain-containing protein</fullName>
    </recommendedName>
</protein>
<dbReference type="InterPro" id="IPR010920">
    <property type="entry name" value="LSM_dom_sf"/>
</dbReference>
<dbReference type="AlphaFoldDB" id="A0A401IJG9"/>
<dbReference type="Proteomes" id="UP000287247">
    <property type="component" value="Unassembled WGS sequence"/>
</dbReference>
<gene>
    <name evidence="2" type="ORF">AsFPU1_2855</name>
</gene>
<dbReference type="EMBL" id="BDQK01000013">
    <property type="protein sequence ID" value="GBF81442.1"/>
    <property type="molecule type" value="Genomic_DNA"/>
</dbReference>
<sequence>MAEFDTGLPSIRQVQRFIKDKTKVNIKLTTQELLTGTILWQDVQCLCLSDEANQTILVWRQALVYLKPNT</sequence>
<dbReference type="NCBIfam" id="NF047718">
    <property type="entry name" value="Hfq_rel_Cyano"/>
    <property type="match status" value="1"/>
</dbReference>
<dbReference type="Pfam" id="PF21979">
    <property type="entry name" value="Hfq_1"/>
    <property type="match status" value="1"/>
</dbReference>
<dbReference type="Gene3D" id="2.30.30.100">
    <property type="match status" value="1"/>
</dbReference>
<evidence type="ECO:0000259" key="1">
    <source>
        <dbReference type="Pfam" id="PF21979"/>
    </source>
</evidence>
<dbReference type="SUPFAM" id="SSF50182">
    <property type="entry name" value="Sm-like ribonucleoproteins"/>
    <property type="match status" value="1"/>
</dbReference>